<feature type="region of interest" description="Disordered" evidence="1">
    <location>
        <begin position="1"/>
        <end position="22"/>
    </location>
</feature>
<dbReference type="OrthoDB" id="285364at2"/>
<keyword evidence="4" id="KW-1185">Reference proteome</keyword>
<proteinExistence type="predicted"/>
<dbReference type="EMBL" id="VFML01000001">
    <property type="protein sequence ID" value="TQJ04084.1"/>
    <property type="molecule type" value="Genomic_DNA"/>
</dbReference>
<feature type="compositionally biased region" description="Basic and acidic residues" evidence="1">
    <location>
        <begin position="1"/>
        <end position="13"/>
    </location>
</feature>
<dbReference type="RefSeq" id="WP_141999810.1">
    <property type="nucleotide sequence ID" value="NZ_VFML01000001.1"/>
</dbReference>
<dbReference type="PANTHER" id="PTHR34310">
    <property type="entry name" value="DUF427 DOMAIN PROTEIN (AFU_ORTHOLOGUE AFUA_3G02220)"/>
    <property type="match status" value="1"/>
</dbReference>
<dbReference type="Pfam" id="PF04248">
    <property type="entry name" value="NTP_transf_9"/>
    <property type="match status" value="2"/>
</dbReference>
<evidence type="ECO:0000256" key="1">
    <source>
        <dbReference type="SAM" id="MobiDB-lite"/>
    </source>
</evidence>
<dbReference type="PANTHER" id="PTHR34310:SF9">
    <property type="entry name" value="BLR5716 PROTEIN"/>
    <property type="match status" value="1"/>
</dbReference>
<protein>
    <submittedName>
        <fullName evidence="3">Uncharacterized protein (DUF427 family)</fullName>
    </submittedName>
</protein>
<dbReference type="InterPro" id="IPR038694">
    <property type="entry name" value="DUF427_sf"/>
</dbReference>
<dbReference type="Gene3D" id="2.170.150.40">
    <property type="entry name" value="Domain of unknown function (DUF427)"/>
    <property type="match status" value="2"/>
</dbReference>
<dbReference type="Proteomes" id="UP000320876">
    <property type="component" value="Unassembled WGS sequence"/>
</dbReference>
<accession>A0A542DM75</accession>
<name>A0A542DM75_AMYCI</name>
<reference evidence="3 4" key="1">
    <citation type="submission" date="2019-06" db="EMBL/GenBank/DDBJ databases">
        <title>Sequencing the genomes of 1000 actinobacteria strains.</title>
        <authorList>
            <person name="Klenk H.-P."/>
        </authorList>
    </citation>
    <scope>NUCLEOTIDE SEQUENCE [LARGE SCALE GENOMIC DNA]</scope>
    <source>
        <strain evidence="3 4">DSM 45679</strain>
    </source>
</reference>
<organism evidence="3 4">
    <name type="scientific">Amycolatopsis cihanbeyliensis</name>
    <dbReference type="NCBI Taxonomy" id="1128664"/>
    <lineage>
        <taxon>Bacteria</taxon>
        <taxon>Bacillati</taxon>
        <taxon>Actinomycetota</taxon>
        <taxon>Actinomycetes</taxon>
        <taxon>Pseudonocardiales</taxon>
        <taxon>Pseudonocardiaceae</taxon>
        <taxon>Amycolatopsis</taxon>
    </lineage>
</organism>
<dbReference type="InterPro" id="IPR007361">
    <property type="entry name" value="DUF427"/>
</dbReference>
<gene>
    <name evidence="3" type="ORF">FB471_3865</name>
</gene>
<feature type="domain" description="DUF427" evidence="2">
    <location>
        <begin position="34"/>
        <end position="120"/>
    </location>
</feature>
<feature type="compositionally biased region" description="Low complexity" evidence="1">
    <location>
        <begin position="73"/>
        <end position="85"/>
    </location>
</feature>
<feature type="region of interest" description="Disordered" evidence="1">
    <location>
        <begin position="70"/>
        <end position="92"/>
    </location>
</feature>
<evidence type="ECO:0000259" key="2">
    <source>
        <dbReference type="Pfam" id="PF04248"/>
    </source>
</evidence>
<evidence type="ECO:0000313" key="3">
    <source>
        <dbReference type="EMBL" id="TQJ04084.1"/>
    </source>
</evidence>
<feature type="domain" description="DUF427" evidence="2">
    <location>
        <begin position="156"/>
        <end position="243"/>
    </location>
</feature>
<dbReference type="AlphaFoldDB" id="A0A542DM75"/>
<comment type="caution">
    <text evidence="3">The sequence shown here is derived from an EMBL/GenBank/DDBJ whole genome shotgun (WGS) entry which is preliminary data.</text>
</comment>
<sequence length="263" mass="29702">MAESEPGRVDRAARLGTGAESRGRVRVETGGKRVRAVFGGTVVADTTAPLLVWEVPYYPTYYVPRADVRTDLSTPSGRTTRSPSRGEGHVSTLRVGDREAVDAVTEYPDSPLEQLRDHVRLEWSAMDAWFEEDEEVYTHPRSPYVRLDILPSSRRVRVEIDGVTVADTRGPRLLFETGLPTRYYLPKTDVRLDLLEPSDTVTHCPYKGRTEYFSVGEHTDIAWSYRTPLPESTRIAGLVAFADERVDVYVDDVLQERPRTKFA</sequence>
<evidence type="ECO:0000313" key="4">
    <source>
        <dbReference type="Proteomes" id="UP000320876"/>
    </source>
</evidence>